<evidence type="ECO:0000313" key="4">
    <source>
        <dbReference type="Proteomes" id="UP000093925"/>
    </source>
</evidence>
<organism evidence="3 4">
    <name type="scientific">Mycobacterium asiaticum</name>
    <dbReference type="NCBI Taxonomy" id="1790"/>
    <lineage>
        <taxon>Bacteria</taxon>
        <taxon>Bacillati</taxon>
        <taxon>Actinomycetota</taxon>
        <taxon>Actinomycetes</taxon>
        <taxon>Mycobacteriales</taxon>
        <taxon>Mycobacteriaceae</taxon>
        <taxon>Mycobacterium</taxon>
    </lineage>
</organism>
<evidence type="ECO:0000313" key="3">
    <source>
        <dbReference type="EMBL" id="OBJ85944.1"/>
    </source>
</evidence>
<proteinExistence type="predicted"/>
<dbReference type="Proteomes" id="UP000093925">
    <property type="component" value="Unassembled WGS sequence"/>
</dbReference>
<keyword evidence="1" id="KW-0472">Membrane</keyword>
<gene>
    <name evidence="3" type="ORF">A5640_11585</name>
</gene>
<evidence type="ECO:0000259" key="2">
    <source>
        <dbReference type="Pfam" id="PF00934"/>
    </source>
</evidence>
<dbReference type="Pfam" id="PF00934">
    <property type="entry name" value="PE"/>
    <property type="match status" value="1"/>
</dbReference>
<feature type="transmembrane region" description="Helical" evidence="1">
    <location>
        <begin position="149"/>
        <end position="166"/>
    </location>
</feature>
<reference evidence="3 4" key="1">
    <citation type="submission" date="2016-06" db="EMBL/GenBank/DDBJ databases">
        <authorList>
            <person name="Kjaerup R.B."/>
            <person name="Dalgaard T.S."/>
            <person name="Juul-Madsen H.R."/>
        </authorList>
    </citation>
    <scope>NUCLEOTIDE SEQUENCE [LARGE SCALE GENOMIC DNA]</scope>
    <source>
        <strain evidence="3 4">1276495.2</strain>
    </source>
</reference>
<dbReference type="InterPro" id="IPR038332">
    <property type="entry name" value="PPE_sf"/>
</dbReference>
<dbReference type="EMBL" id="LZLM01000066">
    <property type="protein sequence ID" value="OBJ85944.1"/>
    <property type="molecule type" value="Genomic_DNA"/>
</dbReference>
<keyword evidence="1" id="KW-0812">Transmembrane</keyword>
<comment type="caution">
    <text evidence="3">The sequence shown here is derived from an EMBL/GenBank/DDBJ whole genome shotgun (WGS) entry which is preliminary data.</text>
</comment>
<evidence type="ECO:0000256" key="1">
    <source>
        <dbReference type="SAM" id="Phobius"/>
    </source>
</evidence>
<dbReference type="AlphaFoldDB" id="A0A1A3KND2"/>
<dbReference type="SUPFAM" id="SSF140459">
    <property type="entry name" value="PE/PPE dimer-like"/>
    <property type="match status" value="1"/>
</dbReference>
<dbReference type="Gene3D" id="1.10.287.850">
    <property type="entry name" value="HP0062-like domain"/>
    <property type="match status" value="1"/>
</dbReference>
<keyword evidence="1" id="KW-1133">Transmembrane helix</keyword>
<name>A0A1A3KND2_MYCAS</name>
<dbReference type="RefSeq" id="WP_065139978.1">
    <property type="nucleotide sequence ID" value="NZ_LZLM01000066.1"/>
</dbReference>
<dbReference type="InterPro" id="IPR000084">
    <property type="entry name" value="PE-PGRS_N"/>
</dbReference>
<sequence>MSSLIAAPELMAVAATDLAAIGSTLRAAHEAAAARTSGVLSAASDEVSAGIAQLFSEHAQEYQGLAGHVGTFHDRFVQQLSGSATAYASGEAANIALLQSLEAFATSVSRAISGAIDGAINQFVDFVSYLLSLAFRPIFYALLDPILDLYTWVVLLALYAALYGALTGA</sequence>
<protein>
    <recommendedName>
        <fullName evidence="2">PE domain-containing protein</fullName>
    </recommendedName>
</protein>
<feature type="domain" description="PE" evidence="2">
    <location>
        <begin position="4"/>
        <end position="94"/>
    </location>
</feature>
<accession>A0A1A3KND2</accession>